<comment type="caution">
    <text evidence="1">The sequence shown here is derived from an EMBL/GenBank/DDBJ whole genome shotgun (WGS) entry which is preliminary data.</text>
</comment>
<evidence type="ECO:0000313" key="1">
    <source>
        <dbReference type="EMBL" id="THJ25625.1"/>
    </source>
</evidence>
<dbReference type="Gene3D" id="3.40.50.1820">
    <property type="entry name" value="alpha/beta hydrolase"/>
    <property type="match status" value="1"/>
</dbReference>
<gene>
    <name evidence="1" type="ORF">E7Y31_23375</name>
</gene>
<dbReference type="AlphaFoldDB" id="A0A4S5B556"/>
<keyword evidence="2" id="KW-1185">Reference proteome</keyword>
<accession>A0A4S5B556</accession>
<dbReference type="Proteomes" id="UP000305282">
    <property type="component" value="Unassembled WGS sequence"/>
</dbReference>
<feature type="non-terminal residue" evidence="1">
    <location>
        <position position="43"/>
    </location>
</feature>
<dbReference type="EMBL" id="SSXH01001100">
    <property type="protein sequence ID" value="THJ25625.1"/>
    <property type="molecule type" value="Genomic_DNA"/>
</dbReference>
<dbReference type="SUPFAM" id="SSF53474">
    <property type="entry name" value="alpha/beta-Hydrolases"/>
    <property type="match status" value="1"/>
</dbReference>
<dbReference type="InterPro" id="IPR029058">
    <property type="entry name" value="AB_hydrolase_fold"/>
</dbReference>
<organism evidence="1 2">
    <name type="scientific">Candidatus Frankia alpina</name>
    <dbReference type="NCBI Taxonomy" id="2699483"/>
    <lineage>
        <taxon>Bacteria</taxon>
        <taxon>Bacillati</taxon>
        <taxon>Actinomycetota</taxon>
        <taxon>Actinomycetes</taxon>
        <taxon>Frankiales</taxon>
        <taxon>Frankiaceae</taxon>
        <taxon>Frankia</taxon>
    </lineage>
</organism>
<sequence>MSVSADVDRWLRRFHPGPRDAPRLVCFPHAGGAASSYLPMSKA</sequence>
<name>A0A4S5B556_9ACTN</name>
<proteinExistence type="predicted"/>
<protein>
    <submittedName>
        <fullName evidence="1">Thioesterase</fullName>
    </submittedName>
</protein>
<reference evidence="1 2" key="1">
    <citation type="submission" date="2019-04" db="EMBL/GenBank/DDBJ databases">
        <title>Draft genome sequences for three unisolated Alnus-infective Frankia Sp+ strains, AgTrS, AiOr and AvVan, the first sequenced Frankia strains able to sporulate in-planta.</title>
        <authorList>
            <person name="Bethencourt L."/>
            <person name="Vautrin F."/>
            <person name="Taib N."/>
            <person name="Dubost A."/>
            <person name="Castro-Garcia L."/>
            <person name="Imbaud O."/>
            <person name="Abrouk D."/>
            <person name="Fournier P."/>
            <person name="Briolay J."/>
            <person name="Nguyen A."/>
            <person name="Normand P."/>
            <person name="Fernandez M.P."/>
            <person name="Brochier-Armanet C."/>
            <person name="Herrera-Belaroussi A."/>
        </authorList>
    </citation>
    <scope>NUCLEOTIDE SEQUENCE [LARGE SCALE GENOMIC DNA]</scope>
    <source>
        <strain evidence="1 2">AvVan</strain>
    </source>
</reference>
<evidence type="ECO:0000313" key="2">
    <source>
        <dbReference type="Proteomes" id="UP000305282"/>
    </source>
</evidence>